<keyword evidence="4 5" id="KW-0472">Membrane</keyword>
<dbReference type="RefSeq" id="WP_169279222.1">
    <property type="nucleotide sequence ID" value="NZ_CP051680.1"/>
</dbReference>
<gene>
    <name evidence="7" type="ORF">HH215_06875</name>
</gene>
<dbReference type="InterPro" id="IPR027359">
    <property type="entry name" value="Volt_channel_dom_sf"/>
</dbReference>
<protein>
    <submittedName>
        <fullName evidence="7">Ion transporter</fullName>
    </submittedName>
</protein>
<dbReference type="SUPFAM" id="SSF81324">
    <property type="entry name" value="Voltage-gated potassium channels"/>
    <property type="match status" value="1"/>
</dbReference>
<evidence type="ECO:0000259" key="6">
    <source>
        <dbReference type="Pfam" id="PF00520"/>
    </source>
</evidence>
<dbReference type="KEGG" id="cheb:HH215_06875"/>
<dbReference type="EMBL" id="CP051680">
    <property type="protein sequence ID" value="QJD82926.1"/>
    <property type="molecule type" value="Genomic_DNA"/>
</dbReference>
<reference evidence="7 8" key="1">
    <citation type="submission" date="2020-04" db="EMBL/GenBank/DDBJ databases">
        <title>Genome sequencing of novel species.</title>
        <authorList>
            <person name="Heo J."/>
            <person name="Kim S.-J."/>
            <person name="Kim J.-S."/>
            <person name="Hong S.-B."/>
            <person name="Kwon S.-W."/>
        </authorList>
    </citation>
    <scope>NUCLEOTIDE SEQUENCE [LARGE SCALE GENOMIC DNA]</scope>
    <source>
        <strain evidence="7 8">MFER-1</strain>
    </source>
</reference>
<evidence type="ECO:0000256" key="1">
    <source>
        <dbReference type="ARBA" id="ARBA00004141"/>
    </source>
</evidence>
<evidence type="ECO:0000256" key="4">
    <source>
        <dbReference type="ARBA" id="ARBA00023136"/>
    </source>
</evidence>
<feature type="transmembrane region" description="Helical" evidence="5">
    <location>
        <begin position="72"/>
        <end position="94"/>
    </location>
</feature>
<dbReference type="InterPro" id="IPR005821">
    <property type="entry name" value="Ion_trans_dom"/>
</dbReference>
<name>A0A7Z2ZK79_9BACL</name>
<feature type="domain" description="Ion transport" evidence="6">
    <location>
        <begin position="8"/>
        <end position="126"/>
    </location>
</feature>
<evidence type="ECO:0000313" key="8">
    <source>
        <dbReference type="Proteomes" id="UP000502248"/>
    </source>
</evidence>
<feature type="transmembrane region" description="Helical" evidence="5">
    <location>
        <begin position="42"/>
        <end position="60"/>
    </location>
</feature>
<keyword evidence="8" id="KW-1185">Reference proteome</keyword>
<dbReference type="GO" id="GO:0016020">
    <property type="term" value="C:membrane"/>
    <property type="evidence" value="ECO:0007669"/>
    <property type="project" value="UniProtKB-SubCell"/>
</dbReference>
<evidence type="ECO:0000256" key="5">
    <source>
        <dbReference type="SAM" id="Phobius"/>
    </source>
</evidence>
<evidence type="ECO:0000313" key="7">
    <source>
        <dbReference type="EMBL" id="QJD82926.1"/>
    </source>
</evidence>
<dbReference type="Gene3D" id="1.20.120.350">
    <property type="entry name" value="Voltage-gated potassium channels. Chain C"/>
    <property type="match status" value="1"/>
</dbReference>
<dbReference type="GO" id="GO:0005216">
    <property type="term" value="F:monoatomic ion channel activity"/>
    <property type="evidence" value="ECO:0007669"/>
    <property type="project" value="InterPro"/>
</dbReference>
<dbReference type="Proteomes" id="UP000502248">
    <property type="component" value="Chromosome"/>
</dbReference>
<dbReference type="AlphaFoldDB" id="A0A7Z2ZK79"/>
<accession>A0A7Z2ZK79</accession>
<keyword evidence="2 5" id="KW-0812">Transmembrane</keyword>
<dbReference type="Pfam" id="PF00520">
    <property type="entry name" value="Ion_trans"/>
    <property type="match status" value="1"/>
</dbReference>
<keyword evidence="3 5" id="KW-1133">Transmembrane helix</keyword>
<proteinExistence type="predicted"/>
<comment type="subcellular location">
    <subcellularLocation>
        <location evidence="1">Membrane</location>
        <topology evidence="1">Multi-pass membrane protein</topology>
    </subcellularLocation>
</comment>
<evidence type="ECO:0000256" key="3">
    <source>
        <dbReference type="ARBA" id="ARBA00022989"/>
    </source>
</evidence>
<organism evidence="7 8">
    <name type="scientific">Cohnella herbarum</name>
    <dbReference type="NCBI Taxonomy" id="2728023"/>
    <lineage>
        <taxon>Bacteria</taxon>
        <taxon>Bacillati</taxon>
        <taxon>Bacillota</taxon>
        <taxon>Bacilli</taxon>
        <taxon>Bacillales</taxon>
        <taxon>Paenibacillaceae</taxon>
        <taxon>Cohnella</taxon>
    </lineage>
</organism>
<feature type="transmembrane region" description="Helical" evidence="5">
    <location>
        <begin position="7"/>
        <end position="30"/>
    </location>
</feature>
<evidence type="ECO:0000256" key="2">
    <source>
        <dbReference type="ARBA" id="ARBA00022692"/>
    </source>
</evidence>
<sequence length="151" mass="16682">MSAYFKKWYLVSSLVLSIFLVIVTILSFTPVSKAILKPLETVAYYVLWFFIVELIVLFFITKDARKFFREQWLSIIAVVSSISVTQLADALVGVGSLTGLNALKGLKSIKGIKSLKLFKATKSAKVAKSFKIGKKASKAAKEVEKLEKGKG</sequence>